<gene>
    <name evidence="3" type="ORF">FRZ67_19910</name>
</gene>
<keyword evidence="1" id="KW-1133">Transmembrane helix</keyword>
<keyword evidence="4" id="KW-1185">Reference proteome</keyword>
<organism evidence="3 4">
    <name type="scientific">Panacibacter ginsenosidivorans</name>
    <dbReference type="NCBI Taxonomy" id="1813871"/>
    <lineage>
        <taxon>Bacteria</taxon>
        <taxon>Pseudomonadati</taxon>
        <taxon>Bacteroidota</taxon>
        <taxon>Chitinophagia</taxon>
        <taxon>Chitinophagales</taxon>
        <taxon>Chitinophagaceae</taxon>
        <taxon>Panacibacter</taxon>
    </lineage>
</organism>
<dbReference type="PANTHER" id="PTHR10587">
    <property type="entry name" value="GLYCOSYL TRANSFERASE-RELATED"/>
    <property type="match status" value="1"/>
</dbReference>
<keyword evidence="1" id="KW-0812">Transmembrane</keyword>
<name>A0A5B8VFW9_9BACT</name>
<dbReference type="Pfam" id="PF01522">
    <property type="entry name" value="Polysacc_deac_1"/>
    <property type="match status" value="1"/>
</dbReference>
<dbReference type="AlphaFoldDB" id="A0A5B8VFW9"/>
<dbReference type="PROSITE" id="PS51677">
    <property type="entry name" value="NODB"/>
    <property type="match status" value="1"/>
</dbReference>
<dbReference type="KEGG" id="pgin:FRZ67_19910"/>
<dbReference type="RefSeq" id="WP_147192333.1">
    <property type="nucleotide sequence ID" value="NZ_CP042435.1"/>
</dbReference>
<dbReference type="InterPro" id="IPR002509">
    <property type="entry name" value="NODB_dom"/>
</dbReference>
<protein>
    <submittedName>
        <fullName evidence="3">Polysaccharide deacetylase family protein</fullName>
    </submittedName>
</protein>
<feature type="domain" description="NodB homology" evidence="2">
    <location>
        <begin position="67"/>
        <end position="244"/>
    </location>
</feature>
<dbReference type="OrthoDB" id="9812065at2"/>
<evidence type="ECO:0000256" key="1">
    <source>
        <dbReference type="SAM" id="Phobius"/>
    </source>
</evidence>
<dbReference type="GO" id="GO:0016810">
    <property type="term" value="F:hydrolase activity, acting on carbon-nitrogen (but not peptide) bonds"/>
    <property type="evidence" value="ECO:0007669"/>
    <property type="project" value="InterPro"/>
</dbReference>
<dbReference type="InterPro" id="IPR011330">
    <property type="entry name" value="Glyco_hydro/deAcase_b/a-brl"/>
</dbReference>
<dbReference type="CDD" id="cd10917">
    <property type="entry name" value="CE4_NodB_like_6s_7s"/>
    <property type="match status" value="1"/>
</dbReference>
<keyword evidence="1" id="KW-0472">Membrane</keyword>
<proteinExistence type="predicted"/>
<dbReference type="Proteomes" id="UP000321533">
    <property type="component" value="Chromosome"/>
</dbReference>
<evidence type="ECO:0000259" key="2">
    <source>
        <dbReference type="PROSITE" id="PS51677"/>
    </source>
</evidence>
<evidence type="ECO:0000313" key="4">
    <source>
        <dbReference type="Proteomes" id="UP000321533"/>
    </source>
</evidence>
<dbReference type="SUPFAM" id="SSF88713">
    <property type="entry name" value="Glycoside hydrolase/deacetylase"/>
    <property type="match status" value="1"/>
</dbReference>
<dbReference type="Gene3D" id="3.20.20.370">
    <property type="entry name" value="Glycoside hydrolase/deacetylase"/>
    <property type="match status" value="1"/>
</dbReference>
<dbReference type="InterPro" id="IPR050248">
    <property type="entry name" value="Polysacc_deacetylase_ArnD"/>
</dbReference>
<accession>A0A5B8VFW9</accession>
<feature type="transmembrane region" description="Helical" evidence="1">
    <location>
        <begin position="31"/>
        <end position="51"/>
    </location>
</feature>
<evidence type="ECO:0000313" key="3">
    <source>
        <dbReference type="EMBL" id="QEC69456.1"/>
    </source>
</evidence>
<reference evidence="3 4" key="1">
    <citation type="journal article" date="2016" name="Int. J. Syst. Evol. Microbiol.">
        <title>Panacibacter ginsenosidivorans gen. nov., sp. nov., with ginsenoside converting activity isolated from soil of a ginseng field.</title>
        <authorList>
            <person name="Siddiqi M.Z."/>
            <person name="Muhammad Shafi S."/>
            <person name="Choi K.D."/>
            <person name="Im W.T."/>
        </authorList>
    </citation>
    <scope>NUCLEOTIDE SEQUENCE [LARGE SCALE GENOMIC DNA]</scope>
    <source>
        <strain evidence="3 4">Gsoil1550</strain>
    </source>
</reference>
<sequence>MLNFRNTNIAFVLLLLLLVWLDKMYGISFWYYLLLFFVYSLVVFWGCYNVGSNFFIKIVCKAATTKKEIAISFDDGPAENYTTEILALLNKNNIKASFFCIGNRIEKNERLLKQVYEEGHIIGNHSYSHAPMFDLFPTGKMCKDLNMMDEATTKVIGVKPKFFRPPYGVTNPTVRKAIIKGDYVPVGWSIRSLDTVIKDKKKLFTRIADVKPGDIVLFHDTSKTTLDILQTFIDHVHKSGFTFVRLDKLLNIEPYA</sequence>
<dbReference type="GO" id="GO:0005975">
    <property type="term" value="P:carbohydrate metabolic process"/>
    <property type="evidence" value="ECO:0007669"/>
    <property type="project" value="InterPro"/>
</dbReference>
<dbReference type="EMBL" id="CP042435">
    <property type="protein sequence ID" value="QEC69456.1"/>
    <property type="molecule type" value="Genomic_DNA"/>
</dbReference>